<dbReference type="InterPro" id="IPR019493">
    <property type="entry name" value="Bacteriocin_IIb_lactacin-rel"/>
</dbReference>
<organism evidence="1 3">
    <name type="scientific">Lactobacillus crispatus</name>
    <dbReference type="NCBI Taxonomy" id="47770"/>
    <lineage>
        <taxon>Bacteria</taxon>
        <taxon>Bacillati</taxon>
        <taxon>Bacillota</taxon>
        <taxon>Bacilli</taxon>
        <taxon>Lactobacillales</taxon>
        <taxon>Lactobacillaceae</taxon>
        <taxon>Lactobacillus</taxon>
    </lineage>
</organism>
<dbReference type="EMBL" id="CP047415">
    <property type="protein sequence ID" value="QLL74790.1"/>
    <property type="molecule type" value="Genomic_DNA"/>
</dbReference>
<evidence type="ECO:0000313" key="1">
    <source>
        <dbReference type="EMBL" id="KAA8813022.1"/>
    </source>
</evidence>
<dbReference type="GO" id="GO:0042742">
    <property type="term" value="P:defense response to bacterium"/>
    <property type="evidence" value="ECO:0007669"/>
    <property type="project" value="InterPro"/>
</dbReference>
<evidence type="ECO:0000313" key="4">
    <source>
        <dbReference type="Proteomes" id="UP000510660"/>
    </source>
</evidence>
<reference evidence="2 4" key="2">
    <citation type="submission" date="2020-01" db="EMBL/GenBank/DDBJ databases">
        <title>Complete and circular genome sequences of six lactobacillus isolates from horses.</title>
        <authorList>
            <person name="Hassan H.M."/>
        </authorList>
    </citation>
    <scope>NUCLEOTIDE SEQUENCE [LARGE SCALE GENOMIC DNA]</scope>
    <source>
        <strain evidence="2 4">1D</strain>
    </source>
</reference>
<protein>
    <submittedName>
        <fullName evidence="1">Bacteriocin</fullName>
    </submittedName>
</protein>
<dbReference type="RefSeq" id="WP_054832766.1">
    <property type="nucleotide sequence ID" value="NZ_CP047415.1"/>
</dbReference>
<dbReference type="Proteomes" id="UP000324504">
    <property type="component" value="Unassembled WGS sequence"/>
</dbReference>
<reference evidence="1 3" key="1">
    <citation type="submission" date="2019-09" db="EMBL/GenBank/DDBJ databases">
        <title>Comparative analysis of L. crispatus genomes revealed niche specific adaptation to different host and body sites.</title>
        <authorList>
            <person name="Pan M."/>
            <person name="Hidalgo-Cantabrana C."/>
            <person name="Barrangou R."/>
        </authorList>
    </citation>
    <scope>NUCLEOTIDE SEQUENCE [LARGE SCALE GENOMIC DNA]</scope>
    <source>
        <strain evidence="1 3">NCK2488</strain>
    </source>
</reference>
<dbReference type="Proteomes" id="UP000510660">
    <property type="component" value="Chromosome"/>
</dbReference>
<gene>
    <name evidence="1" type="ORF">F1C09_03930</name>
    <name evidence="2" type="ORF">GTO85_10860</name>
</gene>
<dbReference type="EMBL" id="VUAV01000015">
    <property type="protein sequence ID" value="KAA8813022.1"/>
    <property type="molecule type" value="Genomic_DNA"/>
</dbReference>
<dbReference type="Pfam" id="PF10439">
    <property type="entry name" value="Bacteriocin_IIc"/>
    <property type="match status" value="1"/>
</dbReference>
<evidence type="ECO:0000313" key="3">
    <source>
        <dbReference type="Proteomes" id="UP000324504"/>
    </source>
</evidence>
<proteinExistence type="predicted"/>
<dbReference type="AlphaFoldDB" id="A0A5M9Z309"/>
<evidence type="ECO:0000313" key="2">
    <source>
        <dbReference type="EMBL" id="QLL74790.1"/>
    </source>
</evidence>
<name>A0A5M9Z309_9LACO</name>
<sequence>MSKVEVLNEEELTTVVGGSKGKGRNNWAGNTIGIVSSAATGAALGSAICGPGCGFVGAHWGAVGWTAVASFSGAFGKIRK</sequence>
<accession>A0A5M9Z309</accession>